<sequence length="697" mass="75037">MNLTVVHHIPGRIRWRSANCFTRSLAETIAEKLDAITGVEGVRVSPRCGSILITYSTEKGLLSAVDALAGIRTEAAPPRPASAQRGLAPKDPDYNWWPLERYVFVRPLLPTLWNTIHTAIGSIPFIGRGISELLKGKLNVEVLDASAVGISLLMRDFGTAGLVILLLGLGDMLEKATKKKSRDSLAEQLTVRVNTVWVREPDGSVRQKSIQLLNDDEFIVARSGAAIPVDGTVVSGEAFVNQSTMTGEPLPVRKAKGMPVFAGTVVEEGEVDIRPTGSVENSRLNQIARFIDESERQKSGIESRMDHLADAIVPFNFLLAGLVFLFTRNLTRTASVLLVDYSCALRLSTPLCVLSAMKEGTRENILVKGGRHLESLAEADVVVFDKTGTLTQATPRLTDVVSAGEWSEDELLKVAACLEEHFPHPVSHSIVKAAREAGLDHLIEAHDSEVKYVVAHGIRSRVEGRDIILGSRHFVEEDENVDVSVMTDDIIRLSDQGKSILYMAHAGKLIGIFGVEDPPKENAVDVIRELKGLGIKKVVMLTGDDPRTAANIAARLGIDEFRAQMLPESKAEAVKALRAAGYKVIMVGDGINDTPALTSSDVGVSLRDGTDIAQEVADVVLTANNLADLPKAIRLARSAMARVQTNFKASVGLNTLFLAGGLTNVLTPAAGALLHNGTTIGVCVNSMRGNYLTGNAS</sequence>
<keyword evidence="6" id="KW-0472">Membrane</keyword>
<protein>
    <recommendedName>
        <fullName evidence="7">P-type Zn(2+) transporter</fullName>
        <ecNumber evidence="7">7.2.2.12</ecNumber>
    </recommendedName>
</protein>
<evidence type="ECO:0000313" key="11">
    <source>
        <dbReference type="EMBL" id="GBO93790.1"/>
    </source>
</evidence>
<dbReference type="GO" id="GO:0005524">
    <property type="term" value="F:ATP binding"/>
    <property type="evidence" value="ECO:0007669"/>
    <property type="project" value="UniProtKB-UniRule"/>
</dbReference>
<dbReference type="SUPFAM" id="SSF81653">
    <property type="entry name" value="Calcium ATPase, transduction domain A"/>
    <property type="match status" value="1"/>
</dbReference>
<evidence type="ECO:0000256" key="5">
    <source>
        <dbReference type="ARBA" id="ARBA00022989"/>
    </source>
</evidence>
<dbReference type="EMBL" id="BGZJ01000001">
    <property type="protein sequence ID" value="GBO93790.1"/>
    <property type="molecule type" value="Genomic_DNA"/>
</dbReference>
<comment type="subcellular location">
    <subcellularLocation>
        <location evidence="9">Cell membrane</location>
    </subcellularLocation>
    <subcellularLocation>
        <location evidence="1">Membrane</location>
    </subcellularLocation>
</comment>
<dbReference type="SFLD" id="SFLDS00003">
    <property type="entry name" value="Haloacid_Dehalogenase"/>
    <property type="match status" value="1"/>
</dbReference>
<dbReference type="InterPro" id="IPR001757">
    <property type="entry name" value="P_typ_ATPase"/>
</dbReference>
<dbReference type="RefSeq" id="WP_116270097.1">
    <property type="nucleotide sequence ID" value="NZ_BGZJ01000001.1"/>
</dbReference>
<evidence type="ECO:0000256" key="8">
    <source>
        <dbReference type="ARBA" id="ARBA00047308"/>
    </source>
</evidence>
<dbReference type="PANTHER" id="PTHR48085">
    <property type="entry name" value="CADMIUM/ZINC-TRANSPORTING ATPASE HMA2-RELATED"/>
    <property type="match status" value="1"/>
</dbReference>
<keyword evidence="9" id="KW-0547">Nucleotide-binding</keyword>
<dbReference type="InterPro" id="IPR027256">
    <property type="entry name" value="P-typ_ATPase_IB"/>
</dbReference>
<dbReference type="PRINTS" id="PR00119">
    <property type="entry name" value="CATATPASE"/>
</dbReference>
<dbReference type="NCBIfam" id="TIGR01494">
    <property type="entry name" value="ATPase_P-type"/>
    <property type="match status" value="1"/>
</dbReference>
<evidence type="ECO:0000256" key="2">
    <source>
        <dbReference type="ARBA" id="ARBA00006024"/>
    </source>
</evidence>
<dbReference type="OrthoDB" id="8552908at2"/>
<evidence type="ECO:0000256" key="6">
    <source>
        <dbReference type="ARBA" id="ARBA00023136"/>
    </source>
</evidence>
<reference evidence="11 12" key="1">
    <citation type="journal article" date="2018" name="Int. J. Syst. Evol. Microbiol.">
        <title>Mesosutterella multiformis gen. nov., sp. nov., a member of the family Sutterellaceae and Sutterella megalosphaeroides sp. nov., isolated from human faeces.</title>
        <authorList>
            <person name="Sakamoto M."/>
            <person name="Ikeyama N."/>
            <person name="Kunihiro T."/>
            <person name="Iino T."/>
            <person name="Yuki M."/>
            <person name="Ohkuma M."/>
        </authorList>
    </citation>
    <scope>NUCLEOTIDE SEQUENCE [LARGE SCALE GENOMIC DNA]</scope>
    <source>
        <strain evidence="11 12">4NBBH2</strain>
    </source>
</reference>
<dbReference type="Gene3D" id="2.70.150.10">
    <property type="entry name" value="Calcium-transporting ATPase, cytoplasmic transduction domain A"/>
    <property type="match status" value="1"/>
</dbReference>
<keyword evidence="12" id="KW-1185">Reference proteome</keyword>
<evidence type="ECO:0000259" key="10">
    <source>
        <dbReference type="Pfam" id="PF00122"/>
    </source>
</evidence>
<proteinExistence type="inferred from homology"/>
<evidence type="ECO:0000313" key="12">
    <source>
        <dbReference type="Proteomes" id="UP000266091"/>
    </source>
</evidence>
<dbReference type="PANTHER" id="PTHR48085:SF5">
    <property type="entry name" value="CADMIUM_ZINC-TRANSPORTING ATPASE HMA4-RELATED"/>
    <property type="match status" value="1"/>
</dbReference>
<dbReference type="GO" id="GO:0016463">
    <property type="term" value="F:P-type zinc transporter activity"/>
    <property type="evidence" value="ECO:0007669"/>
    <property type="project" value="UniProtKB-EC"/>
</dbReference>
<dbReference type="Pfam" id="PF00702">
    <property type="entry name" value="Hydrolase"/>
    <property type="match status" value="1"/>
</dbReference>
<dbReference type="InterPro" id="IPR044492">
    <property type="entry name" value="P_typ_ATPase_HD_dom"/>
</dbReference>
<keyword evidence="5" id="KW-1133">Transmembrane helix</keyword>
<dbReference type="GO" id="GO:0005886">
    <property type="term" value="C:plasma membrane"/>
    <property type="evidence" value="ECO:0007669"/>
    <property type="project" value="UniProtKB-SubCell"/>
</dbReference>
<keyword evidence="9" id="KW-0067">ATP-binding</keyword>
<dbReference type="PRINTS" id="PR00120">
    <property type="entry name" value="HATPASE"/>
</dbReference>
<dbReference type="GO" id="GO:0046872">
    <property type="term" value="F:metal ion binding"/>
    <property type="evidence" value="ECO:0007669"/>
    <property type="project" value="UniProtKB-KW"/>
</dbReference>
<dbReference type="InterPro" id="IPR008250">
    <property type="entry name" value="ATPase_P-typ_transduc_dom_A_sf"/>
</dbReference>
<dbReference type="SUPFAM" id="SSF56784">
    <property type="entry name" value="HAD-like"/>
    <property type="match status" value="1"/>
</dbReference>
<name>A0A388SED9_9BURK</name>
<dbReference type="PROSITE" id="PS00154">
    <property type="entry name" value="ATPASE_E1_E2"/>
    <property type="match status" value="1"/>
</dbReference>
<evidence type="ECO:0000256" key="1">
    <source>
        <dbReference type="ARBA" id="ARBA00004370"/>
    </source>
</evidence>
<evidence type="ECO:0000256" key="7">
    <source>
        <dbReference type="ARBA" id="ARBA00039097"/>
    </source>
</evidence>
<comment type="catalytic activity">
    <reaction evidence="8">
        <text>Zn(2+)(in) + ATP + H2O = Zn(2+)(out) + ADP + phosphate + H(+)</text>
        <dbReference type="Rhea" id="RHEA:20621"/>
        <dbReference type="ChEBI" id="CHEBI:15377"/>
        <dbReference type="ChEBI" id="CHEBI:15378"/>
        <dbReference type="ChEBI" id="CHEBI:29105"/>
        <dbReference type="ChEBI" id="CHEBI:30616"/>
        <dbReference type="ChEBI" id="CHEBI:43474"/>
        <dbReference type="ChEBI" id="CHEBI:456216"/>
        <dbReference type="EC" id="7.2.2.12"/>
    </reaction>
</comment>
<dbReference type="InterPro" id="IPR023299">
    <property type="entry name" value="ATPase_P-typ_cyto_dom_N"/>
</dbReference>
<dbReference type="InterPro" id="IPR036412">
    <property type="entry name" value="HAD-like_sf"/>
</dbReference>
<dbReference type="GO" id="GO:0015086">
    <property type="term" value="F:cadmium ion transmembrane transporter activity"/>
    <property type="evidence" value="ECO:0007669"/>
    <property type="project" value="TreeGrafter"/>
</dbReference>
<comment type="similarity">
    <text evidence="2 9">Belongs to the cation transport ATPase (P-type) (TC 3.A.3) family. Type IB subfamily.</text>
</comment>
<dbReference type="Pfam" id="PF00122">
    <property type="entry name" value="E1-E2_ATPase"/>
    <property type="match status" value="1"/>
</dbReference>
<dbReference type="Gene3D" id="3.40.50.1000">
    <property type="entry name" value="HAD superfamily/HAD-like"/>
    <property type="match status" value="1"/>
</dbReference>
<comment type="caution">
    <text evidence="11">The sequence shown here is derived from an EMBL/GenBank/DDBJ whole genome shotgun (WGS) entry which is preliminary data.</text>
</comment>
<dbReference type="InterPro" id="IPR018303">
    <property type="entry name" value="ATPase_P-typ_P_site"/>
</dbReference>
<keyword evidence="3" id="KW-0812">Transmembrane</keyword>
<evidence type="ECO:0000256" key="4">
    <source>
        <dbReference type="ARBA" id="ARBA00022967"/>
    </source>
</evidence>
<keyword evidence="9" id="KW-1003">Cell membrane</keyword>
<dbReference type="GO" id="GO:0016887">
    <property type="term" value="F:ATP hydrolysis activity"/>
    <property type="evidence" value="ECO:0007669"/>
    <property type="project" value="InterPro"/>
</dbReference>
<keyword evidence="4" id="KW-1278">Translocase</keyword>
<dbReference type="Proteomes" id="UP000266091">
    <property type="component" value="Unassembled WGS sequence"/>
</dbReference>
<dbReference type="NCBIfam" id="TIGR01525">
    <property type="entry name" value="ATPase-IB_hvy"/>
    <property type="match status" value="1"/>
</dbReference>
<gene>
    <name evidence="11" type="ORF">MESMUL_11440</name>
</gene>
<accession>A0A388SED9</accession>
<evidence type="ECO:0000256" key="9">
    <source>
        <dbReference type="RuleBase" id="RU362081"/>
    </source>
</evidence>
<dbReference type="InterPro" id="IPR023214">
    <property type="entry name" value="HAD_sf"/>
</dbReference>
<dbReference type="AlphaFoldDB" id="A0A388SED9"/>
<dbReference type="Gene3D" id="3.40.1110.10">
    <property type="entry name" value="Calcium-transporting ATPase, cytoplasmic domain N"/>
    <property type="match status" value="1"/>
</dbReference>
<dbReference type="InterPro" id="IPR051014">
    <property type="entry name" value="Cation_Transport_ATPase_IB"/>
</dbReference>
<dbReference type="SFLD" id="SFLDF00027">
    <property type="entry name" value="p-type_atpase"/>
    <property type="match status" value="1"/>
</dbReference>
<feature type="domain" description="P-type ATPase A" evidence="10">
    <location>
        <begin position="194"/>
        <end position="291"/>
    </location>
</feature>
<organism evidence="11 12">
    <name type="scientific">Mesosutterella multiformis</name>
    <dbReference type="NCBI Taxonomy" id="2259133"/>
    <lineage>
        <taxon>Bacteria</taxon>
        <taxon>Pseudomonadati</taxon>
        <taxon>Pseudomonadota</taxon>
        <taxon>Betaproteobacteria</taxon>
        <taxon>Burkholderiales</taxon>
        <taxon>Sutterellaceae</taxon>
        <taxon>Mesosutterella</taxon>
    </lineage>
</organism>
<evidence type="ECO:0000256" key="3">
    <source>
        <dbReference type="ARBA" id="ARBA00022692"/>
    </source>
</evidence>
<keyword evidence="9" id="KW-0479">Metal-binding</keyword>
<dbReference type="SFLD" id="SFLDG00002">
    <property type="entry name" value="C1.7:_P-type_atpase_like"/>
    <property type="match status" value="1"/>
</dbReference>
<dbReference type="EC" id="7.2.2.12" evidence="7"/>
<dbReference type="InterPro" id="IPR059000">
    <property type="entry name" value="ATPase_P-type_domA"/>
</dbReference>